<keyword evidence="3 9" id="KW-0489">Methyltransferase</keyword>
<proteinExistence type="inferred from homology"/>
<dbReference type="AlphaFoldDB" id="A0A5B2TVV4"/>
<keyword evidence="5" id="KW-0949">S-adenosyl-L-methionine</keyword>
<comment type="caution">
    <text evidence="9">The sequence shown here is derived from an EMBL/GenBank/DDBJ whole genome shotgun (WGS) entry which is preliminary data.</text>
</comment>
<dbReference type="InterPro" id="IPR029063">
    <property type="entry name" value="SAM-dependent_MTases_sf"/>
</dbReference>
<protein>
    <recommendedName>
        <fullName evidence="2">site-specific DNA-methyltransferase (adenine-specific)</fullName>
        <ecNumber evidence="2">2.1.1.72</ecNumber>
    </recommendedName>
</protein>
<reference evidence="9 10" key="1">
    <citation type="submission" date="2019-09" db="EMBL/GenBank/DDBJ databases">
        <authorList>
            <person name="Khan S.A."/>
            <person name="Jeon C.O."/>
            <person name="Chun B.H."/>
            <person name="Jeong S.E."/>
        </authorList>
    </citation>
    <scope>NUCLEOTIDE SEQUENCE [LARGE SCALE GENOMIC DNA]</scope>
    <source>
        <strain evidence="9 10">KCTC 42508</strain>
    </source>
</reference>
<gene>
    <name evidence="9" type="ORF">F0361_01135</name>
</gene>
<dbReference type="SUPFAM" id="SSF53335">
    <property type="entry name" value="S-adenosyl-L-methionine-dependent methyltransferases"/>
    <property type="match status" value="1"/>
</dbReference>
<keyword evidence="4" id="KW-0808">Transferase</keyword>
<evidence type="ECO:0000313" key="10">
    <source>
        <dbReference type="Proteomes" id="UP000323188"/>
    </source>
</evidence>
<name>A0A5B2TVV4_9FLAO</name>
<comment type="similarity">
    <text evidence="1">Belongs to the N(4)/N(6)-methyltransferase family.</text>
</comment>
<evidence type="ECO:0000256" key="5">
    <source>
        <dbReference type="ARBA" id="ARBA00022691"/>
    </source>
</evidence>
<dbReference type="GO" id="GO:0009307">
    <property type="term" value="P:DNA restriction-modification system"/>
    <property type="evidence" value="ECO:0007669"/>
    <property type="project" value="UniProtKB-KW"/>
</dbReference>
<dbReference type="Proteomes" id="UP000323188">
    <property type="component" value="Unassembled WGS sequence"/>
</dbReference>
<keyword evidence="6" id="KW-0680">Restriction system</keyword>
<evidence type="ECO:0000256" key="6">
    <source>
        <dbReference type="ARBA" id="ARBA00022747"/>
    </source>
</evidence>
<organism evidence="9 10">
    <name type="scientific">Maribacter flavus</name>
    <dbReference type="NCBI Taxonomy" id="1658664"/>
    <lineage>
        <taxon>Bacteria</taxon>
        <taxon>Pseudomonadati</taxon>
        <taxon>Bacteroidota</taxon>
        <taxon>Flavobacteriia</taxon>
        <taxon>Flavobacteriales</taxon>
        <taxon>Flavobacteriaceae</taxon>
        <taxon>Maribacter</taxon>
    </lineage>
</organism>
<evidence type="ECO:0000256" key="3">
    <source>
        <dbReference type="ARBA" id="ARBA00022603"/>
    </source>
</evidence>
<dbReference type="PANTHER" id="PTHR42933:SF3">
    <property type="entry name" value="TYPE I RESTRICTION ENZYME MJAVIII METHYLASE SUBUNIT"/>
    <property type="match status" value="1"/>
</dbReference>
<dbReference type="InterPro" id="IPR003356">
    <property type="entry name" value="DNA_methylase_A-5"/>
</dbReference>
<dbReference type="InterPro" id="IPR051537">
    <property type="entry name" value="DNA_Adenine_Mtase"/>
</dbReference>
<evidence type="ECO:0000313" key="9">
    <source>
        <dbReference type="EMBL" id="KAA2218253.1"/>
    </source>
</evidence>
<comment type="catalytic activity">
    <reaction evidence="7">
        <text>a 2'-deoxyadenosine in DNA + S-adenosyl-L-methionine = an N(6)-methyl-2'-deoxyadenosine in DNA + S-adenosyl-L-homocysteine + H(+)</text>
        <dbReference type="Rhea" id="RHEA:15197"/>
        <dbReference type="Rhea" id="RHEA-COMP:12418"/>
        <dbReference type="Rhea" id="RHEA-COMP:12419"/>
        <dbReference type="ChEBI" id="CHEBI:15378"/>
        <dbReference type="ChEBI" id="CHEBI:57856"/>
        <dbReference type="ChEBI" id="CHEBI:59789"/>
        <dbReference type="ChEBI" id="CHEBI:90615"/>
        <dbReference type="ChEBI" id="CHEBI:90616"/>
        <dbReference type="EC" id="2.1.1.72"/>
    </reaction>
</comment>
<evidence type="ECO:0000256" key="7">
    <source>
        <dbReference type="ARBA" id="ARBA00047942"/>
    </source>
</evidence>
<dbReference type="GO" id="GO:0008170">
    <property type="term" value="F:N-methyltransferase activity"/>
    <property type="evidence" value="ECO:0007669"/>
    <property type="project" value="InterPro"/>
</dbReference>
<dbReference type="Pfam" id="PF02384">
    <property type="entry name" value="N6_Mtase"/>
    <property type="match status" value="1"/>
</dbReference>
<evidence type="ECO:0000256" key="1">
    <source>
        <dbReference type="ARBA" id="ARBA00006594"/>
    </source>
</evidence>
<dbReference type="GO" id="GO:0032259">
    <property type="term" value="P:methylation"/>
    <property type="evidence" value="ECO:0007669"/>
    <property type="project" value="UniProtKB-KW"/>
</dbReference>
<dbReference type="EMBL" id="VUOE01000001">
    <property type="protein sequence ID" value="KAA2218253.1"/>
    <property type="molecule type" value="Genomic_DNA"/>
</dbReference>
<evidence type="ECO:0000256" key="4">
    <source>
        <dbReference type="ARBA" id="ARBA00022679"/>
    </source>
</evidence>
<dbReference type="Gene3D" id="3.40.50.150">
    <property type="entry name" value="Vaccinia Virus protein VP39"/>
    <property type="match status" value="1"/>
</dbReference>
<evidence type="ECO:0000256" key="2">
    <source>
        <dbReference type="ARBA" id="ARBA00011900"/>
    </source>
</evidence>
<dbReference type="EC" id="2.1.1.72" evidence="2"/>
<dbReference type="RefSeq" id="WP_154916873.1">
    <property type="nucleotide sequence ID" value="NZ_VUOE01000001.1"/>
</dbReference>
<dbReference type="PRINTS" id="PR00507">
    <property type="entry name" value="N12N6MTFRASE"/>
</dbReference>
<feature type="domain" description="DNA methylase adenine-specific" evidence="8">
    <location>
        <begin position="87"/>
        <end position="194"/>
    </location>
</feature>
<dbReference type="GO" id="GO:0003677">
    <property type="term" value="F:DNA binding"/>
    <property type="evidence" value="ECO:0007669"/>
    <property type="project" value="InterPro"/>
</dbReference>
<sequence length="214" mass="24767">MVKTREVPRELKNFNSLFNSLIYRHDVSTIFDDFLTVFICCFARGTQEPLYFETIKRYNRKELDLFAKMMGELIILYAKAKNDDDWIDPLGDYYEVLAGQYKKSRLGQFFTPKPLCDLMAEISLTGSSWGKTVNDCACGSGRMLLSSNKVVQGNYYVAQDLDPICCKMSAINLCMHGIRAEVHQMDTLRMTKPHRSYLINPKFHEHKTHLILIK</sequence>
<dbReference type="PANTHER" id="PTHR42933">
    <property type="entry name" value="SLR6095 PROTEIN"/>
    <property type="match status" value="1"/>
</dbReference>
<evidence type="ECO:0000259" key="8">
    <source>
        <dbReference type="Pfam" id="PF02384"/>
    </source>
</evidence>
<accession>A0A5B2TVV4</accession>
<dbReference type="GO" id="GO:0009007">
    <property type="term" value="F:site-specific DNA-methyltransferase (adenine-specific) activity"/>
    <property type="evidence" value="ECO:0007669"/>
    <property type="project" value="UniProtKB-EC"/>
</dbReference>